<protein>
    <recommendedName>
        <fullName evidence="4">Nuclear pore complex protein NUP214</fullName>
    </recommendedName>
</protein>
<feature type="compositionally biased region" description="Polar residues" evidence="1">
    <location>
        <begin position="360"/>
        <end position="400"/>
    </location>
</feature>
<feature type="compositionally biased region" description="Polar residues" evidence="1">
    <location>
        <begin position="1090"/>
        <end position="1104"/>
    </location>
</feature>
<feature type="region of interest" description="Disordered" evidence="1">
    <location>
        <begin position="1063"/>
        <end position="1137"/>
    </location>
</feature>
<feature type="region of interest" description="Disordered" evidence="1">
    <location>
        <begin position="867"/>
        <end position="899"/>
    </location>
</feature>
<feature type="compositionally biased region" description="Polar residues" evidence="1">
    <location>
        <begin position="1253"/>
        <end position="1265"/>
    </location>
</feature>
<keyword evidence="3" id="KW-1185">Reference proteome</keyword>
<feature type="compositionally biased region" description="Low complexity" evidence="1">
    <location>
        <begin position="1216"/>
        <end position="1236"/>
    </location>
</feature>
<feature type="compositionally biased region" description="Low complexity" evidence="1">
    <location>
        <begin position="533"/>
        <end position="548"/>
    </location>
</feature>
<name>A0A834Z5I3_TETSI</name>
<feature type="compositionally biased region" description="Polar residues" evidence="1">
    <location>
        <begin position="501"/>
        <end position="511"/>
    </location>
</feature>
<accession>A0A834Z5I3</accession>
<evidence type="ECO:0000313" key="3">
    <source>
        <dbReference type="Proteomes" id="UP000655225"/>
    </source>
</evidence>
<dbReference type="GO" id="GO:0017056">
    <property type="term" value="F:structural constituent of nuclear pore"/>
    <property type="evidence" value="ECO:0007669"/>
    <property type="project" value="InterPro"/>
</dbReference>
<dbReference type="PANTHER" id="PTHR34418:SF3">
    <property type="entry name" value="NUCLEAR PORE COMPLEX PROTEIN NUP214"/>
    <property type="match status" value="1"/>
</dbReference>
<organism evidence="2 3">
    <name type="scientific">Tetracentron sinense</name>
    <name type="common">Spur-leaf</name>
    <dbReference type="NCBI Taxonomy" id="13715"/>
    <lineage>
        <taxon>Eukaryota</taxon>
        <taxon>Viridiplantae</taxon>
        <taxon>Streptophyta</taxon>
        <taxon>Embryophyta</taxon>
        <taxon>Tracheophyta</taxon>
        <taxon>Spermatophyta</taxon>
        <taxon>Magnoliopsida</taxon>
        <taxon>Trochodendrales</taxon>
        <taxon>Trochodendraceae</taxon>
        <taxon>Tetracentron</taxon>
    </lineage>
</organism>
<dbReference type="PANTHER" id="PTHR34418">
    <property type="entry name" value="NUCLEAR PORE COMPLEX PROTEIN NUP214 ISOFORM X1"/>
    <property type="match status" value="1"/>
</dbReference>
<feature type="compositionally biased region" description="Low complexity" evidence="1">
    <location>
        <begin position="1403"/>
        <end position="1414"/>
    </location>
</feature>
<gene>
    <name evidence="2" type="ORF">HHK36_017549</name>
</gene>
<reference evidence="2 3" key="1">
    <citation type="submission" date="2020-04" db="EMBL/GenBank/DDBJ databases">
        <title>Plant Genome Project.</title>
        <authorList>
            <person name="Zhang R.-G."/>
        </authorList>
    </citation>
    <scope>NUCLEOTIDE SEQUENCE [LARGE SCALE GENOMIC DNA]</scope>
    <source>
        <strain evidence="2">YNK0</strain>
        <tissue evidence="2">Leaf</tissue>
    </source>
</reference>
<dbReference type="Proteomes" id="UP000655225">
    <property type="component" value="Unassembled WGS sequence"/>
</dbReference>
<dbReference type="OrthoDB" id="248320at2759"/>
<feature type="compositionally biased region" description="Polar residues" evidence="1">
    <location>
        <begin position="1274"/>
        <end position="1288"/>
    </location>
</feature>
<feature type="region of interest" description="Disordered" evidence="1">
    <location>
        <begin position="501"/>
        <end position="564"/>
    </location>
</feature>
<comment type="caution">
    <text evidence="2">The sequence shown here is derived from an EMBL/GenBank/DDBJ whole genome shotgun (WGS) entry which is preliminary data.</text>
</comment>
<proteinExistence type="predicted"/>
<dbReference type="GO" id="GO:0006405">
    <property type="term" value="P:RNA export from nucleus"/>
    <property type="evidence" value="ECO:0007669"/>
    <property type="project" value="InterPro"/>
</dbReference>
<dbReference type="EMBL" id="JABCRI010000011">
    <property type="protein sequence ID" value="KAF8398618.1"/>
    <property type="molecule type" value="Genomic_DNA"/>
</dbReference>
<feature type="compositionally biased region" description="Polar residues" evidence="1">
    <location>
        <begin position="1063"/>
        <end position="1079"/>
    </location>
</feature>
<feature type="compositionally biased region" description="Low complexity" evidence="1">
    <location>
        <begin position="1356"/>
        <end position="1367"/>
    </location>
</feature>
<feature type="compositionally biased region" description="Basic and acidic residues" evidence="1">
    <location>
        <begin position="878"/>
        <end position="893"/>
    </location>
</feature>
<feature type="region of interest" description="Disordered" evidence="1">
    <location>
        <begin position="1356"/>
        <end position="1375"/>
    </location>
</feature>
<sequence length="1644" mass="174610">MMKGIALYEWLFVSLQYFDWSVKGNFIAVARKNTLSILSSKFKERFCMSLYFKSWMSDTGPKYIIKVDSIKWVRPDCIILGCFQLTEDGKEDGYLVQVITSRCGKIIEASSNPIVLSFSEVFMGIIDDIVPFGGGPYLFLNYLEQGELAIAANRKNTDQHIVLLGWSLDDEQKEAVVMDLDRDNWLPRIELQENGDDNLIMGFGVDKVSLNEKVKVMLGVEQRELSPYCILLCLTLEGKLIMFHVAGFFCSGTETPVLPPVVSVLSDEEEDSSAIIPLGYDLSKTSLGMEENIMGRVVLDAESQDMNTGLNTKGVGDVLKENDLKPLELNESSKSSFIADKISHRETSTANQEIKSLGNLPTSEAGEQSNVHPAMPNQDTSYQQSCLPEWQSSNSGQLSVKSPPVQGFGSAFRDFRKTENQTLGLAHAGVGLSTYSLLGNAPRDMSTTIQSNYKDSLKSVELSKEVSGKVGSASFQSASIQSGSLGKVTFSNDFNARSLPFASSSIPTNRYENAGTRLENTTSDPGGPCGNMSSSKDLSASPSSSYSSGRATPGGGQRASTGAGNIESIPAIRNWQISPQESSVLGKSLNAKLHPMENYRTPTSSGLLDSEPELSKHFGSVKEMVKELDILLACIEEEGGFRDACTVFPKISVLALEQGIGTLSDQCRVWRNTIEERLKEIHHLLDKTMQVLARKIYMESIVKQASDSQYWDLWNRQKLSPELELKRRRMLKVNQDLTNQLIVLERHFNTIELNKFGENSRVPMGRRAFHSSLEPSRYTQSLHSLYNTMSSQLAAAEQLSECLSKQMDVLSIESPSVRRKSVAKELFETIGLAYDGDSFNSPDGRKDDHTPSVKTLPFSSCIAAMKDPSRRNLSSDMKSSEPETLRRRRDSLDRSWASYEPPKTTVKRMLLQEEHQRASGSKSSLATIRDGFSHQMQEGSSARPKDCTVPSTFLHQSLNTDIQDEYSKQTFESPSTSLFKWANDNLGPSQSIGLKSSTMQVKQRSNNISFSSALDSASRSSPSAIRNNTRDTCDLAVHRVIGKSDSSSLQSVLISGKKSLLQSENRLNQTPSISADLPTQTPPSPKKISELSNLKSGEVQTKPTVGSMKHGAVIPENSFQSSGRSHGSPFSPASQQPPAAVLHGKVFRFDTATSKSQLGETESASTVYPTVSLSPSVPLFSPAIGSSPTPLSTAPSSSSGMSVGGLLTSIKASNDASQKVMSPSSSSASTPSIFPARPFSFPTPKTDIPPSIPSVSMNSTSQGPTTVLKPPVGQFSSESDANATSQALLPQPEPSAGDYISKSKQSLPQVPAIEVLSGLASGSQPRFSNIFSAASDAASNSQSELPTAALALSQASLSTSSSSMPPTNGMNDNLDVGVTQEDEMEEESPGETTELSLGSLSGFGIGSAPSPAAPKSNPFGGPFTNAATNPVSSLFNLETPSGELFRPASFSFQSVQPSQPTNLGAFSGGFGSGATAPAPSGSGFGQPAQIGQGQQVLGSVLGTFGQSRQLGAGLLGTGFTSVNGFGGGGGFSAAANSGGGFGSGGMFAGTPSTGGFGNAVIGGGFTGVASTGGGFANVASGGGGFAGGGFSGAVSGGGFPAPAVTGGGFGNFSNKQGGGGFSAFGGGMAGTGKPQSELFTQMRK</sequence>
<evidence type="ECO:0000256" key="1">
    <source>
        <dbReference type="SAM" id="MobiDB-lite"/>
    </source>
</evidence>
<feature type="compositionally biased region" description="Low complexity" evidence="1">
    <location>
        <begin position="1128"/>
        <end position="1137"/>
    </location>
</feature>
<evidence type="ECO:0008006" key="4">
    <source>
        <dbReference type="Google" id="ProtNLM"/>
    </source>
</evidence>
<feature type="region of interest" description="Disordered" evidence="1">
    <location>
        <begin position="360"/>
        <end position="402"/>
    </location>
</feature>
<feature type="region of interest" description="Disordered" evidence="1">
    <location>
        <begin position="1214"/>
        <end position="1303"/>
    </location>
</feature>
<dbReference type="OMA" id="KWVKESA"/>
<feature type="region of interest" description="Disordered" evidence="1">
    <location>
        <begin position="1403"/>
        <end position="1423"/>
    </location>
</feature>
<evidence type="ECO:0000313" key="2">
    <source>
        <dbReference type="EMBL" id="KAF8398618.1"/>
    </source>
</evidence>
<dbReference type="InterPro" id="IPR044694">
    <property type="entry name" value="NUP214"/>
</dbReference>